<dbReference type="Proteomes" id="UP000779507">
    <property type="component" value="Unassembled WGS sequence"/>
</dbReference>
<dbReference type="InterPro" id="IPR029060">
    <property type="entry name" value="PIN-like_dom_sf"/>
</dbReference>
<dbReference type="Pfam" id="PF13470">
    <property type="entry name" value="PIN_3"/>
    <property type="match status" value="1"/>
</dbReference>
<proteinExistence type="predicted"/>
<evidence type="ECO:0000259" key="1">
    <source>
        <dbReference type="Pfam" id="PF13470"/>
    </source>
</evidence>
<sequence>MRVVFDANVLLVALPSHSPFHALYRAVVDGRLTLFATTETLAEYEEQIGRRLGLARTDIQLRELLNLPSVRELTVYYQWHLLAEVDADDDKFVDCTIACGADYLVTNDRPFDKLRHVPFPTVHTIRAKDFLNLL</sequence>
<evidence type="ECO:0000313" key="2">
    <source>
        <dbReference type="EMBL" id="NRT17346.1"/>
    </source>
</evidence>
<reference evidence="2 3" key="1">
    <citation type="submission" date="2020-05" db="EMBL/GenBank/DDBJ databases">
        <title>Genomic Encyclopedia of Type Strains, Phase IV (KMG-V): Genome sequencing to study the core and pangenomes of soil and plant-associated prokaryotes.</title>
        <authorList>
            <person name="Whitman W."/>
        </authorList>
    </citation>
    <scope>NUCLEOTIDE SEQUENCE [LARGE SCALE GENOMIC DNA]</scope>
    <source>
        <strain evidence="2 3">9A</strain>
    </source>
</reference>
<name>A0ABX2FL79_9BACT</name>
<dbReference type="PANTHER" id="PTHR34610">
    <property type="entry name" value="SSL7007 PROTEIN"/>
    <property type="match status" value="1"/>
</dbReference>
<dbReference type="EMBL" id="JABSNP010000001">
    <property type="protein sequence ID" value="NRT17346.1"/>
    <property type="molecule type" value="Genomic_DNA"/>
</dbReference>
<gene>
    <name evidence="2" type="ORF">HNP98_000149</name>
</gene>
<dbReference type="RefSeq" id="WP_173808130.1">
    <property type="nucleotide sequence ID" value="NZ_JABSNP010000001.1"/>
</dbReference>
<dbReference type="PANTHER" id="PTHR34610:SF3">
    <property type="entry name" value="SSL7007 PROTEIN"/>
    <property type="match status" value="1"/>
</dbReference>
<accession>A0ABX2FL79</accession>
<protein>
    <submittedName>
        <fullName evidence="2">PIN family toxin of toxin-antitoxin system</fullName>
    </submittedName>
</protein>
<dbReference type="SUPFAM" id="SSF88723">
    <property type="entry name" value="PIN domain-like"/>
    <property type="match status" value="1"/>
</dbReference>
<dbReference type="InterPro" id="IPR002716">
    <property type="entry name" value="PIN_dom"/>
</dbReference>
<feature type="domain" description="PIN" evidence="1">
    <location>
        <begin position="2"/>
        <end position="109"/>
    </location>
</feature>
<comment type="caution">
    <text evidence="2">The sequence shown here is derived from an EMBL/GenBank/DDBJ whole genome shotgun (WGS) entry which is preliminary data.</text>
</comment>
<organism evidence="2 3">
    <name type="scientific">Hymenobacter caeli</name>
    <dbReference type="NCBI Taxonomy" id="2735894"/>
    <lineage>
        <taxon>Bacteria</taxon>
        <taxon>Pseudomonadati</taxon>
        <taxon>Bacteroidota</taxon>
        <taxon>Cytophagia</taxon>
        <taxon>Cytophagales</taxon>
        <taxon>Hymenobacteraceae</taxon>
        <taxon>Hymenobacter</taxon>
    </lineage>
</organism>
<dbReference type="InterPro" id="IPR002850">
    <property type="entry name" value="PIN_toxin-like"/>
</dbReference>
<keyword evidence="3" id="KW-1185">Reference proteome</keyword>
<evidence type="ECO:0000313" key="3">
    <source>
        <dbReference type="Proteomes" id="UP000779507"/>
    </source>
</evidence>